<dbReference type="Gene3D" id="3.30.750.44">
    <property type="match status" value="1"/>
</dbReference>
<dbReference type="GO" id="GO:0004175">
    <property type="term" value="F:endopeptidase activity"/>
    <property type="evidence" value="ECO:0007669"/>
    <property type="project" value="TreeGrafter"/>
</dbReference>
<evidence type="ECO:0000256" key="2">
    <source>
        <dbReference type="SAM" id="SignalP"/>
    </source>
</evidence>
<dbReference type="SUPFAM" id="SSF52096">
    <property type="entry name" value="ClpP/crotonase"/>
    <property type="match status" value="1"/>
</dbReference>
<organism evidence="4 5">
    <name type="scientific">Catenulispora acidiphila (strain DSM 44928 / JCM 14897 / NBRC 102108 / NRRL B-24433 / ID139908)</name>
    <dbReference type="NCBI Taxonomy" id="479433"/>
    <lineage>
        <taxon>Bacteria</taxon>
        <taxon>Bacillati</taxon>
        <taxon>Actinomycetota</taxon>
        <taxon>Actinomycetes</taxon>
        <taxon>Catenulisporales</taxon>
        <taxon>Catenulisporaceae</taxon>
        <taxon>Catenulispora</taxon>
    </lineage>
</organism>
<dbReference type="SUPFAM" id="SSF50156">
    <property type="entry name" value="PDZ domain-like"/>
    <property type="match status" value="1"/>
</dbReference>
<dbReference type="AlphaFoldDB" id="C7Q000"/>
<reference evidence="4 5" key="1">
    <citation type="journal article" date="2009" name="Stand. Genomic Sci.">
        <title>Complete genome sequence of Catenulispora acidiphila type strain (ID 139908).</title>
        <authorList>
            <person name="Copeland A."/>
            <person name="Lapidus A."/>
            <person name="Glavina Del Rio T."/>
            <person name="Nolan M."/>
            <person name="Lucas S."/>
            <person name="Chen F."/>
            <person name="Tice H."/>
            <person name="Cheng J.F."/>
            <person name="Bruce D."/>
            <person name="Goodwin L."/>
            <person name="Pitluck S."/>
            <person name="Mikhailova N."/>
            <person name="Pati A."/>
            <person name="Ivanova N."/>
            <person name="Mavromatis K."/>
            <person name="Chen A."/>
            <person name="Palaniappan K."/>
            <person name="Chain P."/>
            <person name="Land M."/>
            <person name="Hauser L."/>
            <person name="Chang Y.J."/>
            <person name="Jeffries C.D."/>
            <person name="Chertkov O."/>
            <person name="Brettin T."/>
            <person name="Detter J.C."/>
            <person name="Han C."/>
            <person name="Ali Z."/>
            <person name="Tindall B.J."/>
            <person name="Goker M."/>
            <person name="Bristow J."/>
            <person name="Eisen J.A."/>
            <person name="Markowitz V."/>
            <person name="Hugenholtz P."/>
            <person name="Kyrpides N.C."/>
            <person name="Klenk H.P."/>
        </authorList>
    </citation>
    <scope>NUCLEOTIDE SEQUENCE [LARGE SCALE GENOMIC DNA]</scope>
    <source>
        <strain evidence="5">DSM 44928 / JCM 14897 / NBRC 102108 / NRRL B-24433 / ID139908</strain>
    </source>
</reference>
<dbReference type="STRING" id="479433.Caci_6647"/>
<evidence type="ECO:0000259" key="3">
    <source>
        <dbReference type="PROSITE" id="PS50106"/>
    </source>
</evidence>
<evidence type="ECO:0000256" key="1">
    <source>
        <dbReference type="SAM" id="MobiDB-lite"/>
    </source>
</evidence>
<dbReference type="Gene3D" id="3.90.226.10">
    <property type="entry name" value="2-enoyl-CoA Hydratase, Chain A, domain 1"/>
    <property type="match status" value="1"/>
</dbReference>
<name>C7Q000_CATAD</name>
<dbReference type="PANTHER" id="PTHR32060:SF30">
    <property type="entry name" value="CARBOXY-TERMINAL PROCESSING PROTEASE CTPA"/>
    <property type="match status" value="1"/>
</dbReference>
<dbReference type="Gene3D" id="2.30.42.10">
    <property type="match status" value="1"/>
</dbReference>
<feature type="region of interest" description="Disordered" evidence="1">
    <location>
        <begin position="36"/>
        <end position="62"/>
    </location>
</feature>
<dbReference type="GO" id="GO:0006508">
    <property type="term" value="P:proteolysis"/>
    <property type="evidence" value="ECO:0007669"/>
    <property type="project" value="InterPro"/>
</dbReference>
<dbReference type="OrthoDB" id="9812068at2"/>
<dbReference type="SMART" id="SM00228">
    <property type="entry name" value="PDZ"/>
    <property type="match status" value="1"/>
</dbReference>
<keyword evidence="2" id="KW-0732">Signal</keyword>
<feature type="domain" description="PDZ" evidence="3">
    <location>
        <begin position="179"/>
        <end position="240"/>
    </location>
</feature>
<dbReference type="InterPro" id="IPR005151">
    <property type="entry name" value="Tail-specific_protease"/>
</dbReference>
<sequence length="488" mass="50705" precursor="true">MSRSKTIPRPLRYAAIVSACAMLTATLVSQPAIGVGSAHTDTAPPTPCAPPTAPGPPPLTPTTATTIEQAYYCVFAHYYNAAALDDRPLLDGAFAGLTQSLDHLGIDQPDATAPALTGNREQDWTAFAAIYQQIVDQLPTDPNLRQQVASATMQGMIAALDDNHAGWSRPVMPPGFQPGDQYGIGLVTSPTGPLLSGAPAEARPPLFVSAVLGGPAAAQGLRPGDVIDSVDGQAPFVDGVPSPGVEALLDQRYPQSDRVQLKVHRPADGRSWTVTLKPELYPMSAAANQPVSASLLSDHIADVQLHSFLPGAADTVLADVARMRAGGTLNGLVLDLRGNGGGDVEEVSRLLGAFKHQGIWSFDCDSPDTCDIPHRTDDTVPLLGIPLVVLTDRGCASACDAFSGAVKDLRLGRIVGTRTAGVVAGPAAGFVLDDGSFLGLPAGHELGADHEMLNGIGVAPDDYQLTTPADLSTGHDHVLAEAVRLLGH</sequence>
<proteinExistence type="predicted"/>
<dbReference type="InterPro" id="IPR029045">
    <property type="entry name" value="ClpP/crotonase-like_dom_sf"/>
</dbReference>
<feature type="signal peptide" evidence="2">
    <location>
        <begin position="1"/>
        <end position="34"/>
    </location>
</feature>
<dbReference type="GO" id="GO:0007165">
    <property type="term" value="P:signal transduction"/>
    <property type="evidence" value="ECO:0007669"/>
    <property type="project" value="TreeGrafter"/>
</dbReference>
<dbReference type="GO" id="GO:0030288">
    <property type="term" value="C:outer membrane-bounded periplasmic space"/>
    <property type="evidence" value="ECO:0007669"/>
    <property type="project" value="TreeGrafter"/>
</dbReference>
<feature type="compositionally biased region" description="Pro residues" evidence="1">
    <location>
        <begin position="44"/>
        <end position="60"/>
    </location>
</feature>
<dbReference type="eggNOG" id="COG0793">
    <property type="taxonomic scope" value="Bacteria"/>
</dbReference>
<evidence type="ECO:0000313" key="5">
    <source>
        <dbReference type="Proteomes" id="UP000000851"/>
    </source>
</evidence>
<evidence type="ECO:0000313" key="4">
    <source>
        <dbReference type="EMBL" id="ACU75493.1"/>
    </source>
</evidence>
<dbReference type="InterPro" id="IPR001478">
    <property type="entry name" value="PDZ"/>
</dbReference>
<dbReference type="SMART" id="SM00245">
    <property type="entry name" value="TSPc"/>
    <property type="match status" value="1"/>
</dbReference>
<dbReference type="EMBL" id="CP001700">
    <property type="protein sequence ID" value="ACU75493.1"/>
    <property type="molecule type" value="Genomic_DNA"/>
</dbReference>
<feature type="chain" id="PRO_5038629305" evidence="2">
    <location>
        <begin position="35"/>
        <end position="488"/>
    </location>
</feature>
<dbReference type="Pfam" id="PF03572">
    <property type="entry name" value="Peptidase_S41"/>
    <property type="match status" value="1"/>
</dbReference>
<dbReference type="RefSeq" id="WP_015795222.1">
    <property type="nucleotide sequence ID" value="NC_013131.1"/>
</dbReference>
<protein>
    <submittedName>
        <fullName evidence="4">Peptidase S41</fullName>
    </submittedName>
</protein>
<gene>
    <name evidence="4" type="ordered locus">Caci_6647</name>
</gene>
<accession>C7Q000</accession>
<dbReference type="HOGENOM" id="CLU_578611_0_0_11"/>
<dbReference type="InterPro" id="IPR036034">
    <property type="entry name" value="PDZ_sf"/>
</dbReference>
<keyword evidence="5" id="KW-1185">Reference proteome</keyword>
<dbReference type="GO" id="GO:0008236">
    <property type="term" value="F:serine-type peptidase activity"/>
    <property type="evidence" value="ECO:0007669"/>
    <property type="project" value="InterPro"/>
</dbReference>
<dbReference type="Proteomes" id="UP000000851">
    <property type="component" value="Chromosome"/>
</dbReference>
<dbReference type="PANTHER" id="PTHR32060">
    <property type="entry name" value="TAIL-SPECIFIC PROTEASE"/>
    <property type="match status" value="1"/>
</dbReference>
<dbReference type="InParanoid" id="C7Q000"/>
<dbReference type="PROSITE" id="PS50106">
    <property type="entry name" value="PDZ"/>
    <property type="match status" value="1"/>
</dbReference>
<dbReference type="KEGG" id="cai:Caci_6647"/>